<dbReference type="InterPro" id="IPR051906">
    <property type="entry name" value="TolC-like"/>
</dbReference>
<dbReference type="Gene3D" id="1.20.1600.10">
    <property type="entry name" value="Outer membrane efflux proteins (OEP)"/>
    <property type="match status" value="1"/>
</dbReference>
<feature type="coiled-coil region" evidence="8">
    <location>
        <begin position="173"/>
        <end position="200"/>
    </location>
</feature>
<evidence type="ECO:0000256" key="4">
    <source>
        <dbReference type="ARBA" id="ARBA00022452"/>
    </source>
</evidence>
<keyword evidence="3" id="KW-0813">Transport</keyword>
<keyword evidence="7" id="KW-0998">Cell outer membrane</keyword>
<name>A0A1G9XK43_9SPHI</name>
<sequence length="456" mass="50959">MKKKIIIAVALFLTTEGYGQTILSLQQSKELASKNNMAIKNSALEIDAAQEVKKNAYTNYFPKVSATAFSMRAMDPLIKFNMPGGNLPVYDGNPANLATATEFAYFPGLNLQLLDKATVGLINITQPIFVGGKITNGNKLAQIGVEVKEQQHQLSQQETLLKTEQQYWQIVVLQEKEKTIAQYEALLNDVNKQVNDAYKSGLVIKNDVLKVQIKQSELKTNKSKLQSGKQLAIMQFCQTIGIAYDSALVLQEDLQNIQLPNAYYADLETALPNRMEYRLLEQSVKAARLQTKMKRGDYLPQVAVGAAGYYFSGLSPQNDATTNGLVYGTVSIPISDWWGGSHAIKEQKIKVQIAENNFNDTKGLLKLQMEKSWTDVNESYRQILMMEETVKQTDENLKVIQTSYNSGIVNLSDLLEAQALQTETADKLIEAKTQYHQAVSTYLQVTGTSREDKDKR</sequence>
<gene>
    <name evidence="9" type="ORF">SAMN05421813_13114</name>
</gene>
<evidence type="ECO:0000256" key="7">
    <source>
        <dbReference type="ARBA" id="ARBA00023237"/>
    </source>
</evidence>
<dbReference type="EMBL" id="FNHH01000031">
    <property type="protein sequence ID" value="SDM97134.1"/>
    <property type="molecule type" value="Genomic_DNA"/>
</dbReference>
<evidence type="ECO:0000256" key="6">
    <source>
        <dbReference type="ARBA" id="ARBA00023136"/>
    </source>
</evidence>
<evidence type="ECO:0000313" key="10">
    <source>
        <dbReference type="Proteomes" id="UP000199226"/>
    </source>
</evidence>
<keyword evidence="6" id="KW-0472">Membrane</keyword>
<accession>A0A1G9XK43</accession>
<dbReference type="Pfam" id="PF02321">
    <property type="entry name" value="OEP"/>
    <property type="match status" value="2"/>
</dbReference>
<dbReference type="AlphaFoldDB" id="A0A1G9XK43"/>
<dbReference type="PANTHER" id="PTHR30026">
    <property type="entry name" value="OUTER MEMBRANE PROTEIN TOLC"/>
    <property type="match status" value="1"/>
</dbReference>
<dbReference type="Proteomes" id="UP000199226">
    <property type="component" value="Unassembled WGS sequence"/>
</dbReference>
<dbReference type="PANTHER" id="PTHR30026:SF20">
    <property type="entry name" value="OUTER MEMBRANE PROTEIN TOLC"/>
    <property type="match status" value="1"/>
</dbReference>
<dbReference type="GO" id="GO:0015288">
    <property type="term" value="F:porin activity"/>
    <property type="evidence" value="ECO:0007669"/>
    <property type="project" value="TreeGrafter"/>
</dbReference>
<dbReference type="GO" id="GO:0009279">
    <property type="term" value="C:cell outer membrane"/>
    <property type="evidence" value="ECO:0007669"/>
    <property type="project" value="UniProtKB-SubCell"/>
</dbReference>
<dbReference type="STRING" id="990371.SAMN05421813_13114"/>
<organism evidence="9 10">
    <name type="scientific">Daejeonella rubra</name>
    <dbReference type="NCBI Taxonomy" id="990371"/>
    <lineage>
        <taxon>Bacteria</taxon>
        <taxon>Pseudomonadati</taxon>
        <taxon>Bacteroidota</taxon>
        <taxon>Sphingobacteriia</taxon>
        <taxon>Sphingobacteriales</taxon>
        <taxon>Sphingobacteriaceae</taxon>
        <taxon>Daejeonella</taxon>
    </lineage>
</organism>
<dbReference type="SUPFAM" id="SSF56954">
    <property type="entry name" value="Outer membrane efflux proteins (OEP)"/>
    <property type="match status" value="1"/>
</dbReference>
<dbReference type="GO" id="GO:0015562">
    <property type="term" value="F:efflux transmembrane transporter activity"/>
    <property type="evidence" value="ECO:0007669"/>
    <property type="project" value="InterPro"/>
</dbReference>
<keyword evidence="4" id="KW-1134">Transmembrane beta strand</keyword>
<dbReference type="InterPro" id="IPR003423">
    <property type="entry name" value="OMP_efflux"/>
</dbReference>
<protein>
    <submittedName>
        <fullName evidence="9">Outer membrane protein TolC</fullName>
    </submittedName>
</protein>
<keyword evidence="5" id="KW-0812">Transmembrane</keyword>
<evidence type="ECO:0000256" key="3">
    <source>
        <dbReference type="ARBA" id="ARBA00022448"/>
    </source>
</evidence>
<evidence type="ECO:0000256" key="8">
    <source>
        <dbReference type="SAM" id="Coils"/>
    </source>
</evidence>
<evidence type="ECO:0000256" key="5">
    <source>
        <dbReference type="ARBA" id="ARBA00022692"/>
    </source>
</evidence>
<keyword evidence="8" id="KW-0175">Coiled coil</keyword>
<comment type="subcellular location">
    <subcellularLocation>
        <location evidence="1">Cell outer membrane</location>
    </subcellularLocation>
</comment>
<dbReference type="RefSeq" id="WP_090706558.1">
    <property type="nucleotide sequence ID" value="NZ_FNHH01000031.1"/>
</dbReference>
<keyword evidence="10" id="KW-1185">Reference proteome</keyword>
<proteinExistence type="inferred from homology"/>
<evidence type="ECO:0000256" key="2">
    <source>
        <dbReference type="ARBA" id="ARBA00007613"/>
    </source>
</evidence>
<reference evidence="10" key="1">
    <citation type="submission" date="2016-10" db="EMBL/GenBank/DDBJ databases">
        <authorList>
            <person name="Varghese N."/>
            <person name="Submissions S."/>
        </authorList>
    </citation>
    <scope>NUCLEOTIDE SEQUENCE [LARGE SCALE GENOMIC DNA]</scope>
    <source>
        <strain evidence="10">DSM 24536</strain>
    </source>
</reference>
<dbReference type="OrthoDB" id="9807719at2"/>
<evidence type="ECO:0000313" key="9">
    <source>
        <dbReference type="EMBL" id="SDM97134.1"/>
    </source>
</evidence>
<dbReference type="GO" id="GO:1990281">
    <property type="term" value="C:efflux pump complex"/>
    <property type="evidence" value="ECO:0007669"/>
    <property type="project" value="TreeGrafter"/>
</dbReference>
<evidence type="ECO:0000256" key="1">
    <source>
        <dbReference type="ARBA" id="ARBA00004442"/>
    </source>
</evidence>
<comment type="similarity">
    <text evidence="2">Belongs to the outer membrane factor (OMF) (TC 1.B.17) family.</text>
</comment>